<gene>
    <name evidence="3" type="ORF">TeGR_g3004</name>
</gene>
<evidence type="ECO:0000313" key="3">
    <source>
        <dbReference type="EMBL" id="GMI30304.1"/>
    </source>
</evidence>
<evidence type="ECO:0000256" key="1">
    <source>
        <dbReference type="SAM" id="MobiDB-lite"/>
    </source>
</evidence>
<feature type="compositionally biased region" description="Acidic residues" evidence="1">
    <location>
        <begin position="320"/>
        <end position="340"/>
    </location>
</feature>
<name>A0ABQ6MPG0_9STRA</name>
<accession>A0ABQ6MPG0</accession>
<dbReference type="InterPro" id="IPR049227">
    <property type="entry name" value="DUF6824"/>
</dbReference>
<comment type="caution">
    <text evidence="3">The sequence shown here is derived from an EMBL/GenBank/DDBJ whole genome shotgun (WGS) entry which is preliminary data.</text>
</comment>
<proteinExistence type="predicted"/>
<feature type="compositionally biased region" description="Basic and acidic residues" evidence="1">
    <location>
        <begin position="106"/>
        <end position="121"/>
    </location>
</feature>
<feature type="compositionally biased region" description="Basic and acidic residues" evidence="1">
    <location>
        <begin position="158"/>
        <end position="189"/>
    </location>
</feature>
<evidence type="ECO:0000259" key="2">
    <source>
        <dbReference type="Pfam" id="PF20710"/>
    </source>
</evidence>
<protein>
    <recommendedName>
        <fullName evidence="2">DUF6824 domain-containing protein</fullName>
    </recommendedName>
</protein>
<keyword evidence="4" id="KW-1185">Reference proteome</keyword>
<reference evidence="3 4" key="1">
    <citation type="journal article" date="2023" name="Commun. Biol.">
        <title>Genome analysis of Parmales, the sister group of diatoms, reveals the evolutionary specialization of diatoms from phago-mixotrophs to photoautotrophs.</title>
        <authorList>
            <person name="Ban H."/>
            <person name="Sato S."/>
            <person name="Yoshikawa S."/>
            <person name="Yamada K."/>
            <person name="Nakamura Y."/>
            <person name="Ichinomiya M."/>
            <person name="Sato N."/>
            <person name="Blanc-Mathieu R."/>
            <person name="Endo H."/>
            <person name="Kuwata A."/>
            <person name="Ogata H."/>
        </authorList>
    </citation>
    <scope>NUCLEOTIDE SEQUENCE [LARGE SCALE GENOMIC DNA]</scope>
</reference>
<sequence>MATTPPPSPSACPIAVPNDSDVLMGRGGLANTHPGNREYLSEVARMKDEYKNAAKSEKSCIAKRILGWVRERGGRFLDVVKGGGYAECEDRVRPLEKCKRALRDDNEPRAKKFAEARAREDEQVEMARQATADPLSFGPGELQGKISDTRATRRARSAWHEGADEKTGGKEGKNAAGALKDDRNGEEGKNAAVLNPPVAVGVPEVTPPRASTGEDVVDAGRGPRATTDPLPRGASPPSAVGKVRARSSSNPAAWHGAELLPPLGIQKMHEAFSASPDALAGSPQAFHLPFECIVLPADIQDTLYRFSDVNQIREVAYEGSSEESSDSSGSDDDDSGDDEDSRSAEELDDFVVGLEIVDDYFGDSPQ</sequence>
<feature type="region of interest" description="Disordered" evidence="1">
    <location>
        <begin position="106"/>
        <end position="255"/>
    </location>
</feature>
<dbReference type="EMBL" id="BRYB01003093">
    <property type="protein sequence ID" value="GMI30304.1"/>
    <property type="molecule type" value="Genomic_DNA"/>
</dbReference>
<organism evidence="3 4">
    <name type="scientific">Tetraparma gracilis</name>
    <dbReference type="NCBI Taxonomy" id="2962635"/>
    <lineage>
        <taxon>Eukaryota</taxon>
        <taxon>Sar</taxon>
        <taxon>Stramenopiles</taxon>
        <taxon>Ochrophyta</taxon>
        <taxon>Bolidophyceae</taxon>
        <taxon>Parmales</taxon>
        <taxon>Triparmaceae</taxon>
        <taxon>Tetraparma</taxon>
    </lineage>
</organism>
<feature type="region of interest" description="Disordered" evidence="1">
    <location>
        <begin position="316"/>
        <end position="348"/>
    </location>
</feature>
<dbReference type="Pfam" id="PF20710">
    <property type="entry name" value="DUF6824"/>
    <property type="match status" value="1"/>
</dbReference>
<evidence type="ECO:0000313" key="4">
    <source>
        <dbReference type="Proteomes" id="UP001165060"/>
    </source>
</evidence>
<feature type="domain" description="DUF6824" evidence="2">
    <location>
        <begin position="21"/>
        <end position="104"/>
    </location>
</feature>
<dbReference type="Proteomes" id="UP001165060">
    <property type="component" value="Unassembled WGS sequence"/>
</dbReference>